<sequence length="147" mass="16451">MIAEMIKWGFQEGKTLFGFGYDFRQSNRLQETMDRLAAKLESVYNASGGKKINIISHSMGGLLIKCFMGLHSDVFQKYVKNWIAIAAPFRGAPGYIASTFLMECHSLTVGNRIFYFEVEHAPIADRVPIDIRVNGLSTFPLATYASS</sequence>
<evidence type="ECO:0000313" key="1">
    <source>
        <dbReference type="EMBL" id="KAE8724259.1"/>
    </source>
</evidence>
<organism evidence="1 2">
    <name type="scientific">Hibiscus syriacus</name>
    <name type="common">Rose of Sharon</name>
    <dbReference type="NCBI Taxonomy" id="106335"/>
    <lineage>
        <taxon>Eukaryota</taxon>
        <taxon>Viridiplantae</taxon>
        <taxon>Streptophyta</taxon>
        <taxon>Embryophyta</taxon>
        <taxon>Tracheophyta</taxon>
        <taxon>Spermatophyta</taxon>
        <taxon>Magnoliopsida</taxon>
        <taxon>eudicotyledons</taxon>
        <taxon>Gunneridae</taxon>
        <taxon>Pentapetalae</taxon>
        <taxon>rosids</taxon>
        <taxon>malvids</taxon>
        <taxon>Malvales</taxon>
        <taxon>Malvaceae</taxon>
        <taxon>Malvoideae</taxon>
        <taxon>Hibiscus</taxon>
    </lineage>
</organism>
<dbReference type="InterPro" id="IPR003386">
    <property type="entry name" value="LACT/PDAT_acylTrfase"/>
</dbReference>
<dbReference type="PANTHER" id="PTHR11440">
    <property type="entry name" value="LECITHIN-CHOLESTEROL ACYLTRANSFERASE-RELATED"/>
    <property type="match status" value="1"/>
</dbReference>
<evidence type="ECO:0000313" key="2">
    <source>
        <dbReference type="Proteomes" id="UP000436088"/>
    </source>
</evidence>
<comment type="caution">
    <text evidence="1">The sequence shown here is derived from an EMBL/GenBank/DDBJ whole genome shotgun (WGS) entry which is preliminary data.</text>
</comment>
<accession>A0A6A3CAY3</accession>
<gene>
    <name evidence="1" type="ORF">F3Y22_tig00010533pilonHSYRG00090</name>
</gene>
<keyword evidence="2" id="KW-1185">Reference proteome</keyword>
<dbReference type="SUPFAM" id="SSF53474">
    <property type="entry name" value="alpha/beta-Hydrolases"/>
    <property type="match status" value="1"/>
</dbReference>
<name>A0A6A3CAY3_HIBSY</name>
<dbReference type="AlphaFoldDB" id="A0A6A3CAY3"/>
<dbReference type="Gene3D" id="3.40.50.1820">
    <property type="entry name" value="alpha/beta hydrolase"/>
    <property type="match status" value="1"/>
</dbReference>
<dbReference type="Proteomes" id="UP000436088">
    <property type="component" value="Unassembled WGS sequence"/>
</dbReference>
<proteinExistence type="predicted"/>
<dbReference type="GO" id="GO:0008374">
    <property type="term" value="F:O-acyltransferase activity"/>
    <property type="evidence" value="ECO:0007669"/>
    <property type="project" value="InterPro"/>
</dbReference>
<dbReference type="EMBL" id="VEPZ02000472">
    <property type="protein sequence ID" value="KAE8724259.1"/>
    <property type="molecule type" value="Genomic_DNA"/>
</dbReference>
<dbReference type="InterPro" id="IPR029058">
    <property type="entry name" value="AB_hydrolase_fold"/>
</dbReference>
<dbReference type="GO" id="GO:0006629">
    <property type="term" value="P:lipid metabolic process"/>
    <property type="evidence" value="ECO:0007669"/>
    <property type="project" value="InterPro"/>
</dbReference>
<protein>
    <submittedName>
        <fullName evidence="1">Uncharacterized protein</fullName>
    </submittedName>
</protein>
<reference evidence="1" key="1">
    <citation type="submission" date="2019-09" db="EMBL/GenBank/DDBJ databases">
        <title>Draft genome information of white flower Hibiscus syriacus.</title>
        <authorList>
            <person name="Kim Y.-M."/>
        </authorList>
    </citation>
    <scope>NUCLEOTIDE SEQUENCE [LARGE SCALE GENOMIC DNA]</scope>
    <source>
        <strain evidence="1">YM2019G1</strain>
    </source>
</reference>
<dbReference type="Pfam" id="PF02450">
    <property type="entry name" value="LCAT"/>
    <property type="match status" value="1"/>
</dbReference>